<dbReference type="InterPro" id="IPR009042">
    <property type="entry name" value="RNA_pol_sigma70_r1_2"/>
</dbReference>
<evidence type="ECO:0000313" key="9">
    <source>
        <dbReference type="EMBL" id="QEH38683.1"/>
    </source>
</evidence>
<keyword evidence="5 6" id="KW-0804">Transcription</keyword>
<keyword evidence="2 6" id="KW-0805">Transcription regulation</keyword>
<dbReference type="Gene3D" id="1.10.601.10">
    <property type="entry name" value="RNA Polymerase Primary Sigma Factor"/>
    <property type="match status" value="1"/>
</dbReference>
<evidence type="ECO:0000313" key="10">
    <source>
        <dbReference type="Proteomes" id="UP000324233"/>
    </source>
</evidence>
<dbReference type="InterPro" id="IPR036388">
    <property type="entry name" value="WH-like_DNA-bd_sf"/>
</dbReference>
<dbReference type="RefSeq" id="WP_148598100.1">
    <property type="nucleotide sequence ID" value="NZ_CP042997.1"/>
</dbReference>
<dbReference type="InterPro" id="IPR013325">
    <property type="entry name" value="RNA_pol_sigma_r2"/>
</dbReference>
<keyword evidence="10" id="KW-1185">Reference proteome</keyword>
<reference evidence="9 10" key="1">
    <citation type="submission" date="2019-08" db="EMBL/GenBank/DDBJ databases">
        <title>Deep-cultivation of Planctomycetes and their phenomic and genomic characterization uncovers novel biology.</title>
        <authorList>
            <person name="Wiegand S."/>
            <person name="Jogler M."/>
            <person name="Boedeker C."/>
            <person name="Pinto D."/>
            <person name="Vollmers J."/>
            <person name="Rivas-Marin E."/>
            <person name="Kohn T."/>
            <person name="Peeters S.H."/>
            <person name="Heuer A."/>
            <person name="Rast P."/>
            <person name="Oberbeckmann S."/>
            <person name="Bunk B."/>
            <person name="Jeske O."/>
            <person name="Meyerdierks A."/>
            <person name="Storesund J.E."/>
            <person name="Kallscheuer N."/>
            <person name="Luecker S."/>
            <person name="Lage O.M."/>
            <person name="Pohl T."/>
            <person name="Merkel B.J."/>
            <person name="Hornburger P."/>
            <person name="Mueller R.-W."/>
            <person name="Bruemmer F."/>
            <person name="Labrenz M."/>
            <person name="Spormann A.M."/>
            <person name="Op den Camp H."/>
            <person name="Overmann J."/>
            <person name="Amann R."/>
            <person name="Jetten M.S.M."/>
            <person name="Mascher T."/>
            <person name="Medema M.H."/>
            <person name="Devos D.P."/>
            <person name="Kaster A.-K."/>
            <person name="Ovreas L."/>
            <person name="Rohde M."/>
            <person name="Galperin M.Y."/>
            <person name="Jogler C."/>
        </authorList>
    </citation>
    <scope>NUCLEOTIDE SEQUENCE [LARGE SCALE GENOMIC DNA]</scope>
    <source>
        <strain evidence="9 10">OJF2</strain>
    </source>
</reference>
<dbReference type="CDD" id="cd06171">
    <property type="entry name" value="Sigma70_r4"/>
    <property type="match status" value="1"/>
</dbReference>
<dbReference type="InterPro" id="IPR007624">
    <property type="entry name" value="RNA_pol_sigma70_r3"/>
</dbReference>
<evidence type="ECO:0000259" key="8">
    <source>
        <dbReference type="PROSITE" id="PS00716"/>
    </source>
</evidence>
<dbReference type="GO" id="GO:0016987">
    <property type="term" value="F:sigma factor activity"/>
    <property type="evidence" value="ECO:0007669"/>
    <property type="project" value="UniProtKB-KW"/>
</dbReference>
<dbReference type="Proteomes" id="UP000324233">
    <property type="component" value="Chromosome"/>
</dbReference>
<dbReference type="PANTHER" id="PTHR30603:SF60">
    <property type="entry name" value="RNA POLYMERASE SIGMA FACTOR RPOD"/>
    <property type="match status" value="1"/>
</dbReference>
<dbReference type="InterPro" id="IPR014284">
    <property type="entry name" value="RNA_pol_sigma-70_dom"/>
</dbReference>
<dbReference type="PRINTS" id="PR00046">
    <property type="entry name" value="SIGMA70FCT"/>
</dbReference>
<dbReference type="InterPro" id="IPR000943">
    <property type="entry name" value="RNA_pol_sigma70"/>
</dbReference>
<dbReference type="InterPro" id="IPR013324">
    <property type="entry name" value="RNA_pol_sigma_r3/r4-like"/>
</dbReference>
<evidence type="ECO:0000256" key="2">
    <source>
        <dbReference type="ARBA" id="ARBA00023015"/>
    </source>
</evidence>
<dbReference type="Pfam" id="PF04539">
    <property type="entry name" value="Sigma70_r3"/>
    <property type="match status" value="1"/>
</dbReference>
<dbReference type="SUPFAM" id="SSF88659">
    <property type="entry name" value="Sigma3 and sigma4 domains of RNA polymerase sigma factors"/>
    <property type="match status" value="2"/>
</dbReference>
<dbReference type="AlphaFoldDB" id="A0A5B9WDZ1"/>
<keyword evidence="4 6" id="KW-0238">DNA-binding</keyword>
<dbReference type="Pfam" id="PF00140">
    <property type="entry name" value="Sigma70_r1_2"/>
    <property type="match status" value="1"/>
</dbReference>
<accession>A0A5B9WDZ1</accession>
<dbReference type="KEGG" id="agv:OJF2_72890"/>
<sequence length="287" mass="32316">MTPHRSERRELSTASPLQIYLHDINETPLLSPEEERELSERVAAGDPYAREHMVKANLRLVVNIARGYLGKGLGLEDLIEEGNLGLMRAVEGYDGMMDTRFSTYASYWIKQSIRRAVMNNGKPIRLPAYMVSLLAKWKRATAVLGERLGRAPTPEEVGKALRLSKKKIGIVVKAIKVSNLTPQSECSDEDGAILDEILTDDRSKAPEQQMIEADDLSRVFDRLDELDDREATVIRMRFGLLRPYQPMTLREVGEKLGLTRERVRQLESLAIQKLTHGLCETSGSIDA</sequence>
<evidence type="ECO:0000259" key="7">
    <source>
        <dbReference type="PROSITE" id="PS00715"/>
    </source>
</evidence>
<dbReference type="InterPro" id="IPR050239">
    <property type="entry name" value="Sigma-70_RNA_pol_init_factors"/>
</dbReference>
<evidence type="ECO:0000256" key="6">
    <source>
        <dbReference type="RuleBase" id="RU362124"/>
    </source>
</evidence>
<dbReference type="GO" id="GO:0006352">
    <property type="term" value="P:DNA-templated transcription initiation"/>
    <property type="evidence" value="ECO:0007669"/>
    <property type="project" value="InterPro"/>
</dbReference>
<name>A0A5B9WDZ1_9BACT</name>
<dbReference type="PIRSF" id="PIRSF000770">
    <property type="entry name" value="RNA_pol_sigma-SigE/K"/>
    <property type="match status" value="1"/>
</dbReference>
<dbReference type="InterPro" id="IPR007630">
    <property type="entry name" value="RNA_pol_sigma70_r4"/>
</dbReference>
<evidence type="ECO:0000256" key="4">
    <source>
        <dbReference type="ARBA" id="ARBA00023125"/>
    </source>
</evidence>
<dbReference type="OrthoDB" id="9780321at2"/>
<dbReference type="Gene3D" id="1.10.10.10">
    <property type="entry name" value="Winged helix-like DNA-binding domain superfamily/Winged helix DNA-binding domain"/>
    <property type="match status" value="2"/>
</dbReference>
<dbReference type="PANTHER" id="PTHR30603">
    <property type="entry name" value="RNA POLYMERASE SIGMA FACTOR RPO"/>
    <property type="match status" value="1"/>
</dbReference>
<comment type="similarity">
    <text evidence="1 6">Belongs to the sigma-70 factor family.</text>
</comment>
<gene>
    <name evidence="9" type="primary">sigA_12</name>
    <name evidence="9" type="ORF">OJF2_72890</name>
</gene>
<proteinExistence type="inferred from homology"/>
<protein>
    <recommendedName>
        <fullName evidence="6">RNA polymerase sigma factor</fullName>
    </recommendedName>
</protein>
<feature type="domain" description="RNA polymerase sigma-70" evidence="7">
    <location>
        <begin position="77"/>
        <end position="90"/>
    </location>
</feature>
<dbReference type="GO" id="GO:0003677">
    <property type="term" value="F:DNA binding"/>
    <property type="evidence" value="ECO:0007669"/>
    <property type="project" value="UniProtKB-KW"/>
</dbReference>
<dbReference type="InterPro" id="IPR007627">
    <property type="entry name" value="RNA_pol_sigma70_r2"/>
</dbReference>
<dbReference type="NCBIfam" id="TIGR02937">
    <property type="entry name" value="sigma70-ECF"/>
    <property type="match status" value="1"/>
</dbReference>
<feature type="domain" description="RNA polymerase sigma-70" evidence="8">
    <location>
        <begin position="248"/>
        <end position="274"/>
    </location>
</feature>
<evidence type="ECO:0000256" key="1">
    <source>
        <dbReference type="ARBA" id="ARBA00007788"/>
    </source>
</evidence>
<keyword evidence="3 6" id="KW-0731">Sigma factor</keyword>
<dbReference type="Pfam" id="PF04545">
    <property type="entry name" value="Sigma70_r4"/>
    <property type="match status" value="1"/>
</dbReference>
<evidence type="ECO:0000256" key="3">
    <source>
        <dbReference type="ARBA" id="ARBA00023082"/>
    </source>
</evidence>
<dbReference type="SUPFAM" id="SSF88946">
    <property type="entry name" value="Sigma2 domain of RNA polymerase sigma factors"/>
    <property type="match status" value="1"/>
</dbReference>
<comment type="function">
    <text evidence="6">Sigma factors are initiation factors that promote the attachment of RNA polymerase to specific initiation sites and are then released.</text>
</comment>
<organism evidence="9 10">
    <name type="scientific">Aquisphaera giovannonii</name>
    <dbReference type="NCBI Taxonomy" id="406548"/>
    <lineage>
        <taxon>Bacteria</taxon>
        <taxon>Pseudomonadati</taxon>
        <taxon>Planctomycetota</taxon>
        <taxon>Planctomycetia</taxon>
        <taxon>Isosphaerales</taxon>
        <taxon>Isosphaeraceae</taxon>
        <taxon>Aquisphaera</taxon>
    </lineage>
</organism>
<dbReference type="EMBL" id="CP042997">
    <property type="protein sequence ID" value="QEH38683.1"/>
    <property type="molecule type" value="Genomic_DNA"/>
</dbReference>
<evidence type="ECO:0000256" key="5">
    <source>
        <dbReference type="ARBA" id="ARBA00023163"/>
    </source>
</evidence>
<dbReference type="Pfam" id="PF04542">
    <property type="entry name" value="Sigma70_r2"/>
    <property type="match status" value="1"/>
</dbReference>
<dbReference type="PROSITE" id="PS00716">
    <property type="entry name" value="SIGMA70_2"/>
    <property type="match status" value="1"/>
</dbReference>
<dbReference type="PROSITE" id="PS00715">
    <property type="entry name" value="SIGMA70_1"/>
    <property type="match status" value="1"/>
</dbReference>